<dbReference type="SUPFAM" id="SSF63829">
    <property type="entry name" value="Calcium-dependent phosphotriesterase"/>
    <property type="match status" value="4"/>
</dbReference>
<dbReference type="EMBL" id="CP018889">
    <property type="protein sequence ID" value="AUI68129.2"/>
    <property type="molecule type" value="Genomic_DNA"/>
</dbReference>
<dbReference type="Gene3D" id="3.30.450.20">
    <property type="entry name" value="PAS domain"/>
    <property type="match status" value="1"/>
</dbReference>
<dbReference type="InterPro" id="IPR004358">
    <property type="entry name" value="Sig_transdc_His_kin-like_C"/>
</dbReference>
<dbReference type="InterPro" id="IPR035965">
    <property type="entry name" value="PAS-like_dom_sf"/>
</dbReference>
<comment type="subcellular location">
    <subcellularLocation>
        <location evidence="2">Membrane</location>
    </subcellularLocation>
</comment>
<dbReference type="InterPro" id="IPR013656">
    <property type="entry name" value="PAS_4"/>
</dbReference>
<dbReference type="InterPro" id="IPR011110">
    <property type="entry name" value="Reg_prop"/>
</dbReference>
<evidence type="ECO:0000313" key="19">
    <source>
        <dbReference type="EMBL" id="AUI68129.2"/>
    </source>
</evidence>
<dbReference type="InterPro" id="IPR011006">
    <property type="entry name" value="CheY-like_superfamily"/>
</dbReference>
<sequence>MYKQCCWLICWCLWSFSVVAEEPAIKFRNLSLKEGLSQNKVSTILQDKRGFLWFGTQDGLDRYDGYGFTSYRHNPLNTTSLSHNEINTLYEDKAGTLWIGTANGLNRFDRQQEQFIRYFHDATNPASLSDNNVWSIVEDHTGLLWVSTQQGGLNCLDKKTNQFTHYTHDSTNPSSLSSNNTWQVFEDSYQTLWIGTDGDGLNRFDRKTKQFIHYLTNNNQATNSVTSLFEDSQRRLWVGTAGGLLRYEREKDSFYTYTADATDKTRLSHPVIWAIGEDRQKNLWVGTDGGGLNRLNWETQTFTRYTNELEDKYSLTNNRILSIYRDNAGTLWVGTDGGGVNYYDARNDAIFSHYFVDTNNEKNSLSNNNVLALYVDSHNELWVGTDGGGLNRYDATRKKVTVYKYEPENKNSLINNTVRAIYEDKTGVLWVGTDAGGLHQFIPKTEQFIRIQKPNLVENVPNAEMIRTLYEDSQGTFWVGTRQGLFTFDRKTHIFSAPYFSNPSNPANTVLSLLEDHTGALWVGTQGMGLKKYQLDTKKWTIYQSNYNDKNSLSNDIVSNILETNTGTLWIATLGGGLNQFNPQTEKFTRYQESEGLANDTIHCLLEDKQNNLWLASNKGLMKFTPEPHLIMTYDVMDGLQSNQFNPACFKSRQNDMFFGGINGFNIFSPDNFTENLAPPVVMITDFKIFNKSMSDLPNPPLTQSILETNTITLDYTQTFFSFEFTALNFIRTEKNVYKYRLEGFDHEWNYIGNKRSAHYTNVPVGTYVFHVLASNNKNTWNENETGAIITIHILPPPWKTWWAYLVYGLTLFLLCIYYLHRQRRTLQQKQSEIDRITRFLEVIPVGVSMVDKQGKLIYHNHCARILLAREPLNGVTLEGLQAHYGLYLAGTQQHYPYEQLPLVKALQGETSNIDDMEIRYNGKTVALEVWGNPIFDEQGQLLYALNTIQDITKRKDAESLLKSYNQTLEKEVEERTKALRDSEAQLRHAKEAAEAANQAKSLFLATMSHELRTPLNGILGFAQILERDSSLLSEQQAHARTIYRNGEYLLTLIEDILDLAKIEAGKLEITPIDFNLPDLLSDIVNVSAMRATMKEVQFNYTALSTLPHVVHGDPKRIRQILLNLLNNAIKFTEQGQVDFYVNYQHKKARFTVRDTGVGIDNTYLNIIFDTFEQVGDRLKKKEGTGLGLAISKRLVEMMDGILHVESQLGKGSSFWFEIEIPSIIKAETTDQKTAQIKSIKGQNPIILVVDDLRENRQVVSHLLKNIGCIVLEAENGTQALTLAKNYHPVAIITDLHMPEMDGFTLIHHIKQNSSLANTCIIASSASVFEIRQQQSLLNGCHAFLPKPVRAEQLFFILQQHLNLEWVYGTSYATTVISTADVNQQLTSPPISDLEALIDLVFSGDVIGIIEYIQRLKTSETDLSLFINHVYTLADKLEINELKTFLKKQIEMQQTAKR</sequence>
<evidence type="ECO:0000256" key="13">
    <source>
        <dbReference type="PROSITE-ProRule" id="PRU00169"/>
    </source>
</evidence>
<dbReference type="InterPro" id="IPR003661">
    <property type="entry name" value="HisK_dim/P_dom"/>
</dbReference>
<evidence type="ECO:0000256" key="7">
    <source>
        <dbReference type="ARBA" id="ARBA00022741"/>
    </source>
</evidence>
<dbReference type="Gene3D" id="1.10.287.130">
    <property type="match status" value="1"/>
</dbReference>
<dbReference type="RefSeq" id="WP_062147692.1">
    <property type="nucleotide sequence ID" value="NZ_CP012373.2"/>
</dbReference>
<keyword evidence="7" id="KW-0547">Nucleotide-binding</keyword>
<evidence type="ECO:0000256" key="15">
    <source>
        <dbReference type="SAM" id="SignalP"/>
    </source>
</evidence>
<dbReference type="Pfam" id="PF08448">
    <property type="entry name" value="PAS_4"/>
    <property type="match status" value="1"/>
</dbReference>
<dbReference type="EC" id="2.7.13.3" evidence="3"/>
<evidence type="ECO:0000256" key="8">
    <source>
        <dbReference type="ARBA" id="ARBA00022777"/>
    </source>
</evidence>
<dbReference type="GO" id="GO:0016020">
    <property type="term" value="C:membrane"/>
    <property type="evidence" value="ECO:0007669"/>
    <property type="project" value="UniProtKB-SubCell"/>
</dbReference>
<dbReference type="InterPro" id="IPR001789">
    <property type="entry name" value="Sig_transdc_resp-reg_receiver"/>
</dbReference>
<feature type="modified residue" description="4-aspartylphosphate" evidence="13">
    <location>
        <position position="1295"/>
    </location>
</feature>
<evidence type="ECO:0000256" key="14">
    <source>
        <dbReference type="SAM" id="Coils"/>
    </source>
</evidence>
<dbReference type="SMART" id="SM00448">
    <property type="entry name" value="REC"/>
    <property type="match status" value="1"/>
</dbReference>
<feature type="domain" description="Response regulatory" evidence="17">
    <location>
        <begin position="1246"/>
        <end position="1362"/>
    </location>
</feature>
<dbReference type="Pfam" id="PF00072">
    <property type="entry name" value="Response_reg"/>
    <property type="match status" value="1"/>
</dbReference>
<keyword evidence="20" id="KW-1185">Reference proteome</keyword>
<evidence type="ECO:0000256" key="9">
    <source>
        <dbReference type="ARBA" id="ARBA00022840"/>
    </source>
</evidence>
<comment type="catalytic activity">
    <reaction evidence="1">
        <text>ATP + protein L-histidine = ADP + protein N-phospho-L-histidine.</text>
        <dbReference type="EC" id="2.7.13.3"/>
    </reaction>
</comment>
<evidence type="ECO:0000256" key="12">
    <source>
        <dbReference type="ARBA" id="ARBA00023136"/>
    </source>
</evidence>
<dbReference type="SUPFAM" id="SSF55874">
    <property type="entry name" value="ATPase domain of HSP90 chaperone/DNA topoisomerase II/histidine kinase"/>
    <property type="match status" value="1"/>
</dbReference>
<feature type="chain" id="PRO_5024865284" description="histidine kinase" evidence="15">
    <location>
        <begin position="21"/>
        <end position="1458"/>
    </location>
</feature>
<feature type="signal peptide" evidence="15">
    <location>
        <begin position="1"/>
        <end position="20"/>
    </location>
</feature>
<dbReference type="PROSITE" id="PS50110">
    <property type="entry name" value="RESPONSE_REGULATORY"/>
    <property type="match status" value="1"/>
</dbReference>
<dbReference type="FunFam" id="2.60.40.10:FF:000791">
    <property type="entry name" value="Two-component system sensor histidine kinase/response regulator"/>
    <property type="match status" value="1"/>
</dbReference>
<keyword evidence="8" id="KW-0418">Kinase</keyword>
<proteinExistence type="predicted"/>
<evidence type="ECO:0000256" key="3">
    <source>
        <dbReference type="ARBA" id="ARBA00012438"/>
    </source>
</evidence>
<dbReference type="Proteomes" id="UP000234271">
    <property type="component" value="Chromosome"/>
</dbReference>
<dbReference type="SMART" id="SM00387">
    <property type="entry name" value="HATPase_c"/>
    <property type="match status" value="1"/>
</dbReference>
<feature type="domain" description="Histidine kinase" evidence="16">
    <location>
        <begin position="1007"/>
        <end position="1223"/>
    </location>
</feature>
<evidence type="ECO:0000256" key="1">
    <source>
        <dbReference type="ARBA" id="ARBA00000085"/>
    </source>
</evidence>
<evidence type="ECO:0000256" key="10">
    <source>
        <dbReference type="ARBA" id="ARBA00022989"/>
    </source>
</evidence>
<evidence type="ECO:0000256" key="2">
    <source>
        <dbReference type="ARBA" id="ARBA00004370"/>
    </source>
</evidence>
<dbReference type="InterPro" id="IPR036097">
    <property type="entry name" value="HisK_dim/P_sf"/>
</dbReference>
<dbReference type="InterPro" id="IPR015943">
    <property type="entry name" value="WD40/YVTN_repeat-like_dom_sf"/>
</dbReference>
<dbReference type="InterPro" id="IPR000700">
    <property type="entry name" value="PAS-assoc_C"/>
</dbReference>
<dbReference type="InterPro" id="IPR005467">
    <property type="entry name" value="His_kinase_dom"/>
</dbReference>
<keyword evidence="5" id="KW-0808">Transferase</keyword>
<evidence type="ECO:0000256" key="6">
    <source>
        <dbReference type="ARBA" id="ARBA00022692"/>
    </source>
</evidence>
<dbReference type="InterPro" id="IPR011123">
    <property type="entry name" value="Y_Y_Y"/>
</dbReference>
<dbReference type="SUPFAM" id="SSF55785">
    <property type="entry name" value="PYP-like sensor domain (PAS domain)"/>
    <property type="match status" value="1"/>
</dbReference>
<evidence type="ECO:0000256" key="4">
    <source>
        <dbReference type="ARBA" id="ARBA00022553"/>
    </source>
</evidence>
<name>A0A2N9YCE3_9GAMM</name>
<dbReference type="Gene3D" id="2.60.40.10">
    <property type="entry name" value="Immunoglobulins"/>
    <property type="match status" value="1"/>
</dbReference>
<keyword evidence="6" id="KW-0812">Transmembrane</keyword>
<protein>
    <recommendedName>
        <fullName evidence="3">histidine kinase</fullName>
        <ecNumber evidence="3">2.7.13.3</ecNumber>
    </recommendedName>
</protein>
<dbReference type="Pfam" id="PF00512">
    <property type="entry name" value="HisKA"/>
    <property type="match status" value="1"/>
</dbReference>
<evidence type="ECO:0000259" key="18">
    <source>
        <dbReference type="PROSITE" id="PS50113"/>
    </source>
</evidence>
<dbReference type="Pfam" id="PF02518">
    <property type="entry name" value="HATPase_c"/>
    <property type="match status" value="1"/>
</dbReference>
<feature type="domain" description="PAC" evidence="18">
    <location>
        <begin position="912"/>
        <end position="964"/>
    </location>
</feature>
<keyword evidence="10" id="KW-1133">Transmembrane helix</keyword>
<dbReference type="Pfam" id="PF07494">
    <property type="entry name" value="Reg_prop"/>
    <property type="match status" value="12"/>
</dbReference>
<dbReference type="PANTHER" id="PTHR43547">
    <property type="entry name" value="TWO-COMPONENT HISTIDINE KINASE"/>
    <property type="match status" value="1"/>
</dbReference>
<dbReference type="PROSITE" id="PS50109">
    <property type="entry name" value="HIS_KIN"/>
    <property type="match status" value="1"/>
</dbReference>
<evidence type="ECO:0000256" key="11">
    <source>
        <dbReference type="ARBA" id="ARBA00023012"/>
    </source>
</evidence>
<dbReference type="CDD" id="cd00082">
    <property type="entry name" value="HisKA"/>
    <property type="match status" value="1"/>
</dbReference>
<dbReference type="Gene3D" id="3.30.565.10">
    <property type="entry name" value="Histidine kinase-like ATPase, C-terminal domain"/>
    <property type="match status" value="1"/>
</dbReference>
<keyword evidence="15" id="KW-0732">Signal</keyword>
<dbReference type="CDD" id="cd16922">
    <property type="entry name" value="HATPase_EvgS-ArcB-TorS-like"/>
    <property type="match status" value="1"/>
</dbReference>
<feature type="coiled-coil region" evidence="14">
    <location>
        <begin position="955"/>
        <end position="1000"/>
    </location>
</feature>
<dbReference type="PRINTS" id="PR00344">
    <property type="entry name" value="BCTRLSENSOR"/>
</dbReference>
<dbReference type="NCBIfam" id="TIGR00229">
    <property type="entry name" value="sensory_box"/>
    <property type="match status" value="1"/>
</dbReference>
<dbReference type="Pfam" id="PF07495">
    <property type="entry name" value="Y_Y_Y"/>
    <property type="match status" value="1"/>
</dbReference>
<gene>
    <name evidence="19" type="ORF">BLE401_05070</name>
</gene>
<accession>A0A2N9YCE3</accession>
<evidence type="ECO:0000313" key="20">
    <source>
        <dbReference type="Proteomes" id="UP000234271"/>
    </source>
</evidence>
<keyword evidence="11" id="KW-0902">Two-component regulatory system</keyword>
<keyword evidence="14" id="KW-0175">Coiled coil</keyword>
<dbReference type="PROSITE" id="PS50113">
    <property type="entry name" value="PAC"/>
    <property type="match status" value="1"/>
</dbReference>
<dbReference type="InterPro" id="IPR003594">
    <property type="entry name" value="HATPase_dom"/>
</dbReference>
<keyword evidence="4 13" id="KW-0597">Phosphoprotein</keyword>
<reference evidence="20" key="1">
    <citation type="submission" date="2016-12" db="EMBL/GenBank/DDBJ databases">
        <title>Complete Genome Sequence of Beggiatoa leptomitiformis D-401.</title>
        <authorList>
            <person name="Fomenkov A."/>
            <person name="Vincze T."/>
            <person name="Grabovich M."/>
            <person name="Anton B.P."/>
            <person name="Dubinina G."/>
            <person name="Orlova M."/>
            <person name="Belousova E."/>
            <person name="Roberts R.J."/>
        </authorList>
    </citation>
    <scope>NUCLEOTIDE SEQUENCE [LARGE SCALE GENOMIC DNA]</scope>
    <source>
        <strain evidence="20">D-401</strain>
    </source>
</reference>
<dbReference type="SUPFAM" id="SSF47384">
    <property type="entry name" value="Homodimeric domain of signal transducing histidine kinase"/>
    <property type="match status" value="1"/>
</dbReference>
<keyword evidence="9" id="KW-0067">ATP-binding</keyword>
<dbReference type="GO" id="GO:0000155">
    <property type="term" value="F:phosphorelay sensor kinase activity"/>
    <property type="evidence" value="ECO:0007669"/>
    <property type="project" value="InterPro"/>
</dbReference>
<dbReference type="PANTHER" id="PTHR43547:SF2">
    <property type="entry name" value="HYBRID SIGNAL TRANSDUCTION HISTIDINE KINASE C"/>
    <property type="match status" value="1"/>
</dbReference>
<dbReference type="FunFam" id="3.30.565.10:FF:000010">
    <property type="entry name" value="Sensor histidine kinase RcsC"/>
    <property type="match status" value="1"/>
</dbReference>
<dbReference type="InterPro" id="IPR036890">
    <property type="entry name" value="HATPase_C_sf"/>
</dbReference>
<dbReference type="SMART" id="SM00388">
    <property type="entry name" value="HisKA"/>
    <property type="match status" value="1"/>
</dbReference>
<dbReference type="InterPro" id="IPR013783">
    <property type="entry name" value="Ig-like_fold"/>
</dbReference>
<dbReference type="Gene3D" id="3.40.50.2300">
    <property type="match status" value="1"/>
</dbReference>
<dbReference type="FunFam" id="1.10.287.130:FF:000004">
    <property type="entry name" value="Ethylene receptor 1"/>
    <property type="match status" value="1"/>
</dbReference>
<keyword evidence="12" id="KW-0472">Membrane</keyword>
<dbReference type="InterPro" id="IPR000014">
    <property type="entry name" value="PAS"/>
</dbReference>
<evidence type="ECO:0000256" key="5">
    <source>
        <dbReference type="ARBA" id="ARBA00022679"/>
    </source>
</evidence>
<dbReference type="Gene3D" id="2.130.10.10">
    <property type="entry name" value="YVTN repeat-like/Quinoprotein amine dehydrogenase"/>
    <property type="match status" value="4"/>
</dbReference>
<organism evidence="19 20">
    <name type="scientific">Beggiatoa leptomitoformis</name>
    <dbReference type="NCBI Taxonomy" id="288004"/>
    <lineage>
        <taxon>Bacteria</taxon>
        <taxon>Pseudomonadati</taxon>
        <taxon>Pseudomonadota</taxon>
        <taxon>Gammaproteobacteria</taxon>
        <taxon>Thiotrichales</taxon>
        <taxon>Thiotrichaceae</taxon>
        <taxon>Beggiatoa</taxon>
    </lineage>
</organism>
<dbReference type="CDD" id="cd17546">
    <property type="entry name" value="REC_hyHK_CKI1_RcsC-like"/>
    <property type="match status" value="1"/>
</dbReference>
<evidence type="ECO:0000259" key="16">
    <source>
        <dbReference type="PROSITE" id="PS50109"/>
    </source>
</evidence>
<evidence type="ECO:0000259" key="17">
    <source>
        <dbReference type="PROSITE" id="PS50110"/>
    </source>
</evidence>
<dbReference type="GO" id="GO:0005524">
    <property type="term" value="F:ATP binding"/>
    <property type="evidence" value="ECO:0007669"/>
    <property type="project" value="UniProtKB-KW"/>
</dbReference>
<dbReference type="SUPFAM" id="SSF52172">
    <property type="entry name" value="CheY-like"/>
    <property type="match status" value="1"/>
</dbReference>